<comment type="caution">
    <text evidence="1">The sequence shown here is derived from an EMBL/GenBank/DDBJ whole genome shotgun (WGS) entry which is preliminary data.</text>
</comment>
<dbReference type="Proteomes" id="UP000324800">
    <property type="component" value="Unassembled WGS sequence"/>
</dbReference>
<accession>A0A5J4VXK1</accession>
<evidence type="ECO:0000313" key="1">
    <source>
        <dbReference type="EMBL" id="KAA6387252.1"/>
    </source>
</evidence>
<gene>
    <name evidence="1" type="ORF">EZS28_017220</name>
</gene>
<sequence length="129" mass="14649">MMTAQTRANVTLVICATVFAQHLNGRIDTDRLEAVLASAAEIISGIIASRKANLYRLKANTDGAIYLIDAFFDAIRGQIVKPKMEKDESEVESTDKDEKDRIKRKTRFFSKLFKKTEISVQRPQQKFHS</sequence>
<organism evidence="1 2">
    <name type="scientific">Streblomastix strix</name>
    <dbReference type="NCBI Taxonomy" id="222440"/>
    <lineage>
        <taxon>Eukaryota</taxon>
        <taxon>Metamonada</taxon>
        <taxon>Preaxostyla</taxon>
        <taxon>Oxymonadida</taxon>
        <taxon>Streblomastigidae</taxon>
        <taxon>Streblomastix</taxon>
    </lineage>
</organism>
<reference evidence="1 2" key="1">
    <citation type="submission" date="2019-03" db="EMBL/GenBank/DDBJ databases">
        <title>Single cell metagenomics reveals metabolic interactions within the superorganism composed of flagellate Streblomastix strix and complex community of Bacteroidetes bacteria on its surface.</title>
        <authorList>
            <person name="Treitli S.C."/>
            <person name="Kolisko M."/>
            <person name="Husnik F."/>
            <person name="Keeling P."/>
            <person name="Hampl V."/>
        </authorList>
    </citation>
    <scope>NUCLEOTIDE SEQUENCE [LARGE SCALE GENOMIC DNA]</scope>
    <source>
        <strain evidence="1">ST1C</strain>
    </source>
</reference>
<dbReference type="AlphaFoldDB" id="A0A5J4VXK1"/>
<protein>
    <submittedName>
        <fullName evidence="1">Uncharacterized protein</fullName>
    </submittedName>
</protein>
<dbReference type="EMBL" id="SNRW01004451">
    <property type="protein sequence ID" value="KAA6387252.1"/>
    <property type="molecule type" value="Genomic_DNA"/>
</dbReference>
<evidence type="ECO:0000313" key="2">
    <source>
        <dbReference type="Proteomes" id="UP000324800"/>
    </source>
</evidence>
<name>A0A5J4VXK1_9EUKA</name>
<proteinExistence type="predicted"/>